<evidence type="ECO:0000256" key="2">
    <source>
        <dbReference type="ARBA" id="ARBA00009320"/>
    </source>
</evidence>
<dbReference type="EMBL" id="CP154858">
    <property type="protein sequence ID" value="XDT72384.1"/>
    <property type="molecule type" value="Genomic_DNA"/>
</dbReference>
<evidence type="ECO:0000256" key="9">
    <source>
        <dbReference type="ARBA" id="ARBA00069174"/>
    </source>
</evidence>
<dbReference type="GO" id="GO:0005829">
    <property type="term" value="C:cytosol"/>
    <property type="evidence" value="ECO:0007669"/>
    <property type="project" value="TreeGrafter"/>
</dbReference>
<evidence type="ECO:0000256" key="7">
    <source>
        <dbReference type="ARBA" id="ARBA00049529"/>
    </source>
</evidence>
<evidence type="ECO:0000256" key="1">
    <source>
        <dbReference type="ARBA" id="ARBA00001933"/>
    </source>
</evidence>
<dbReference type="PANTHER" id="PTHR42743">
    <property type="entry name" value="AMINO-ACID AMINOTRANSFERASE"/>
    <property type="match status" value="1"/>
</dbReference>
<comment type="pathway">
    <text evidence="5">Cofactor biosynthesis; tetrahydrofolate biosynthesis; 4-aminobenzoate from chorismate: step 2/2.</text>
</comment>
<dbReference type="AlphaFoldDB" id="A0AB39UVK0"/>
<gene>
    <name evidence="13" type="ORF">AAIA72_16565</name>
</gene>
<dbReference type="InterPro" id="IPR043132">
    <property type="entry name" value="BCAT-like_C"/>
</dbReference>
<name>A0AB39UVK0_9GAMM</name>
<evidence type="ECO:0000313" key="13">
    <source>
        <dbReference type="EMBL" id="XDT72384.1"/>
    </source>
</evidence>
<evidence type="ECO:0000256" key="5">
    <source>
        <dbReference type="ARBA" id="ARBA00035633"/>
    </source>
</evidence>
<comment type="similarity">
    <text evidence="2 11">Belongs to the class-IV pyridoxal-phosphate-dependent aminotransferase family.</text>
</comment>
<dbReference type="InterPro" id="IPR043131">
    <property type="entry name" value="BCAT-like_N"/>
</dbReference>
<dbReference type="Gene3D" id="3.20.10.10">
    <property type="entry name" value="D-amino Acid Aminotransferase, subunit A, domain 2"/>
    <property type="match status" value="1"/>
</dbReference>
<dbReference type="PROSITE" id="PS00770">
    <property type="entry name" value="AA_TRANSFER_CLASS_4"/>
    <property type="match status" value="1"/>
</dbReference>
<reference evidence="13" key="1">
    <citation type="submission" date="2024-05" db="EMBL/GenBank/DDBJ databases">
        <title>Genome sequencing of novel strain.</title>
        <authorList>
            <person name="Ganbat D."/>
            <person name="Ganbat S."/>
            <person name="Lee S.-J."/>
        </authorList>
    </citation>
    <scope>NUCLEOTIDE SEQUENCE</scope>
    <source>
        <strain evidence="13">SMD15-11</strain>
    </source>
</reference>
<protein>
    <recommendedName>
        <fullName evidence="9">Aminodeoxychorismate lyase</fullName>
        <ecNumber evidence="6">4.1.3.38</ecNumber>
    </recommendedName>
    <alternativeName>
        <fullName evidence="10">4-amino-4-deoxychorismate lyase</fullName>
    </alternativeName>
</protein>
<dbReference type="Gene3D" id="3.30.470.10">
    <property type="match status" value="1"/>
</dbReference>
<organism evidence="13">
    <name type="scientific">Thermohahella caldifontis</name>
    <dbReference type="NCBI Taxonomy" id="3142973"/>
    <lineage>
        <taxon>Bacteria</taxon>
        <taxon>Pseudomonadati</taxon>
        <taxon>Pseudomonadota</taxon>
        <taxon>Gammaproteobacteria</taxon>
        <taxon>Oceanospirillales</taxon>
        <taxon>Hahellaceae</taxon>
        <taxon>Thermohahella</taxon>
    </lineage>
</organism>
<accession>A0AB39UVK0</accession>
<proteinExistence type="inferred from homology"/>
<evidence type="ECO:0000256" key="12">
    <source>
        <dbReference type="RuleBase" id="RU004516"/>
    </source>
</evidence>
<dbReference type="InterPro" id="IPR050571">
    <property type="entry name" value="Class-IV_PLP-Dep_Aminotrnsfr"/>
</dbReference>
<evidence type="ECO:0000256" key="4">
    <source>
        <dbReference type="ARBA" id="ARBA00022909"/>
    </source>
</evidence>
<comment type="function">
    <text evidence="8">Involved in the biosynthesis of p-aminobenzoate (PABA), a precursor of tetrahydrofolate. Converts 4-amino-4-deoxychorismate into 4-aminobenzoate (PABA) and pyruvate.</text>
</comment>
<evidence type="ECO:0000256" key="3">
    <source>
        <dbReference type="ARBA" id="ARBA00022898"/>
    </source>
</evidence>
<dbReference type="GO" id="GO:0008483">
    <property type="term" value="F:transaminase activity"/>
    <property type="evidence" value="ECO:0007669"/>
    <property type="project" value="UniProtKB-KW"/>
</dbReference>
<dbReference type="PANTHER" id="PTHR42743:SF10">
    <property type="entry name" value="D-ALANINE AMINOTRANSFERASE"/>
    <property type="match status" value="1"/>
</dbReference>
<dbReference type="Pfam" id="PF01063">
    <property type="entry name" value="Aminotran_4"/>
    <property type="match status" value="1"/>
</dbReference>
<dbReference type="GO" id="GO:0008652">
    <property type="term" value="P:amino acid biosynthetic process"/>
    <property type="evidence" value="ECO:0007669"/>
    <property type="project" value="UniProtKB-ARBA"/>
</dbReference>
<sequence length="292" mass="32172">MAKVLPWAWLNGHLAEAAQVRISPFDRGFLFADGVYEVIPVVAGTPWCLTQHLDRLYRSGGAIGLEMPDRALIEEAIPVLIKANTRRCQSLYLQVTRGNGGSREHLPEKVPEPTIFMMCQELADPRTLKLDQIEGISAVTVPDFRWQRCDIKSIALLASVMARLQALEKDAEDAIFVRNGLVTEASAANVFVVREGEIITPLADEHILSGITRERVLEVATREGLAVEEGPVDETLLKEADEIWLSSSTRHLVPVIRLNGEPVGLGAPGPVWHTLMQAYLDTMLSEVGKTHG</sequence>
<dbReference type="GO" id="GO:0008696">
    <property type="term" value="F:4-amino-4-deoxychorismate lyase activity"/>
    <property type="evidence" value="ECO:0007669"/>
    <property type="project" value="UniProtKB-EC"/>
</dbReference>
<comment type="cofactor">
    <cofactor evidence="1 12">
        <name>pyridoxal 5'-phosphate</name>
        <dbReference type="ChEBI" id="CHEBI:597326"/>
    </cofactor>
</comment>
<keyword evidence="3 12" id="KW-0663">Pyridoxal phosphate</keyword>
<dbReference type="EC" id="4.1.3.38" evidence="6"/>
<dbReference type="FunFam" id="3.20.10.10:FF:000002">
    <property type="entry name" value="D-alanine aminotransferase"/>
    <property type="match status" value="1"/>
</dbReference>
<dbReference type="InterPro" id="IPR036038">
    <property type="entry name" value="Aminotransferase-like"/>
</dbReference>
<evidence type="ECO:0000256" key="11">
    <source>
        <dbReference type="RuleBase" id="RU004106"/>
    </source>
</evidence>
<dbReference type="InterPro" id="IPR018300">
    <property type="entry name" value="Aminotrans_IV_CS"/>
</dbReference>
<dbReference type="InterPro" id="IPR001544">
    <property type="entry name" value="Aminotrans_IV"/>
</dbReference>
<dbReference type="GO" id="GO:0046656">
    <property type="term" value="P:folic acid biosynthetic process"/>
    <property type="evidence" value="ECO:0007669"/>
    <property type="project" value="UniProtKB-KW"/>
</dbReference>
<evidence type="ECO:0000256" key="6">
    <source>
        <dbReference type="ARBA" id="ARBA00035676"/>
    </source>
</evidence>
<dbReference type="RefSeq" id="WP_369601394.1">
    <property type="nucleotide sequence ID" value="NZ_CP154858.1"/>
</dbReference>
<evidence type="ECO:0000256" key="10">
    <source>
        <dbReference type="ARBA" id="ARBA00080135"/>
    </source>
</evidence>
<keyword evidence="13" id="KW-0032">Aminotransferase</keyword>
<comment type="catalytic activity">
    <reaction evidence="7">
        <text>4-amino-4-deoxychorismate = 4-aminobenzoate + pyruvate + H(+)</text>
        <dbReference type="Rhea" id="RHEA:16201"/>
        <dbReference type="ChEBI" id="CHEBI:15361"/>
        <dbReference type="ChEBI" id="CHEBI:15378"/>
        <dbReference type="ChEBI" id="CHEBI:17836"/>
        <dbReference type="ChEBI" id="CHEBI:58406"/>
        <dbReference type="EC" id="4.1.3.38"/>
    </reaction>
</comment>
<keyword evidence="4" id="KW-0289">Folate biosynthesis</keyword>
<evidence type="ECO:0000256" key="8">
    <source>
        <dbReference type="ARBA" id="ARBA00054027"/>
    </source>
</evidence>
<dbReference type="KEGG" id="tcd:AAIA72_16565"/>
<dbReference type="SUPFAM" id="SSF56752">
    <property type="entry name" value="D-aminoacid aminotransferase-like PLP-dependent enzymes"/>
    <property type="match status" value="1"/>
</dbReference>
<keyword evidence="13" id="KW-0808">Transferase</keyword>